<dbReference type="InterPro" id="IPR013022">
    <property type="entry name" value="Xyl_isomerase-like_TIM-brl"/>
</dbReference>
<evidence type="ECO:0000313" key="2">
    <source>
        <dbReference type="EMBL" id="KKS84300.1"/>
    </source>
</evidence>
<dbReference type="STRING" id="1618436.UV59_C0022G0010"/>
<protein>
    <submittedName>
        <fullName evidence="2">AP endonuclease, family 2</fullName>
    </submittedName>
</protein>
<keyword evidence="2" id="KW-0378">Hydrolase</keyword>
<feature type="domain" description="Xylose isomerase-like TIM barrel" evidence="1">
    <location>
        <begin position="32"/>
        <end position="253"/>
    </location>
</feature>
<sequence>MRQYSVGVFLNIFDHNTLDWQQQMDFIKSLSGVEHIEVLLEYIPQTNSEKSLISTFLQSYKVIMHAPFMDISLLSPHDEIVHASEKILAKTIDFAQKLSAQNLTIHADRYPNFWNSKMVKERVLNSLERLSLQFTPRLCIENLSYCGKTQIAYPVMPDEIIALAQALSNDIGITLDIGHLLKDGYKIYGLIEKLNRQIFDIHLHDGCKGSAHLALGHGDLDLRKLLLLLRKIKYRHFLTIEVVGQTQIRDSWNMLMKHI</sequence>
<organism evidence="2 3">
    <name type="scientific">Candidatus Gottesmanbacteria bacterium GW2011_GWA1_43_11</name>
    <dbReference type="NCBI Taxonomy" id="1618436"/>
    <lineage>
        <taxon>Bacteria</taxon>
        <taxon>Candidatus Gottesmaniibacteriota</taxon>
    </lineage>
</organism>
<keyword evidence="2" id="KW-0540">Nuclease</keyword>
<dbReference type="Pfam" id="PF01261">
    <property type="entry name" value="AP_endonuc_2"/>
    <property type="match status" value="1"/>
</dbReference>
<dbReference type="EMBL" id="LCFB01000022">
    <property type="protein sequence ID" value="KKS84300.1"/>
    <property type="molecule type" value="Genomic_DNA"/>
</dbReference>
<dbReference type="Proteomes" id="UP000034543">
    <property type="component" value="Unassembled WGS sequence"/>
</dbReference>
<name>A0A0G1CEU7_9BACT</name>
<comment type="caution">
    <text evidence="2">The sequence shown here is derived from an EMBL/GenBank/DDBJ whole genome shotgun (WGS) entry which is preliminary data.</text>
</comment>
<dbReference type="AlphaFoldDB" id="A0A0G1CEU7"/>
<evidence type="ECO:0000259" key="1">
    <source>
        <dbReference type="Pfam" id="PF01261"/>
    </source>
</evidence>
<dbReference type="GO" id="GO:0004519">
    <property type="term" value="F:endonuclease activity"/>
    <property type="evidence" value="ECO:0007669"/>
    <property type="project" value="UniProtKB-KW"/>
</dbReference>
<accession>A0A0G1CEU7</accession>
<dbReference type="PANTHER" id="PTHR12110">
    <property type="entry name" value="HYDROXYPYRUVATE ISOMERASE"/>
    <property type="match status" value="1"/>
</dbReference>
<proteinExistence type="predicted"/>
<dbReference type="InterPro" id="IPR050312">
    <property type="entry name" value="IolE/XylAMocC-like"/>
</dbReference>
<reference evidence="2 3" key="1">
    <citation type="journal article" date="2015" name="Nature">
        <title>rRNA introns, odd ribosomes, and small enigmatic genomes across a large radiation of phyla.</title>
        <authorList>
            <person name="Brown C.T."/>
            <person name="Hug L.A."/>
            <person name="Thomas B.C."/>
            <person name="Sharon I."/>
            <person name="Castelle C.J."/>
            <person name="Singh A."/>
            <person name="Wilkins M.J."/>
            <person name="Williams K.H."/>
            <person name="Banfield J.F."/>
        </authorList>
    </citation>
    <scope>NUCLEOTIDE SEQUENCE [LARGE SCALE GENOMIC DNA]</scope>
</reference>
<dbReference type="SUPFAM" id="SSF51658">
    <property type="entry name" value="Xylose isomerase-like"/>
    <property type="match status" value="1"/>
</dbReference>
<dbReference type="InterPro" id="IPR036237">
    <property type="entry name" value="Xyl_isomerase-like_sf"/>
</dbReference>
<evidence type="ECO:0000313" key="3">
    <source>
        <dbReference type="Proteomes" id="UP000034543"/>
    </source>
</evidence>
<gene>
    <name evidence="2" type="ORF">UV59_C0022G0010</name>
</gene>
<keyword evidence="2" id="KW-0255">Endonuclease</keyword>
<dbReference type="Gene3D" id="3.20.20.150">
    <property type="entry name" value="Divalent-metal-dependent TIM barrel enzymes"/>
    <property type="match status" value="1"/>
</dbReference>